<comment type="caution">
    <text evidence="2">The sequence shown here is derived from an EMBL/GenBank/DDBJ whole genome shotgun (WGS) entry which is preliminary data.</text>
</comment>
<dbReference type="Proteomes" id="UP000037688">
    <property type="component" value="Unassembled WGS sequence"/>
</dbReference>
<accession>A0A0M9BR68</accession>
<organism evidence="2 3">
    <name type="scientific">Paenibacillus xylanivorans</name>
    <dbReference type="NCBI Taxonomy" id="1705561"/>
    <lineage>
        <taxon>Bacteria</taxon>
        <taxon>Bacillati</taxon>
        <taxon>Bacillota</taxon>
        <taxon>Bacilli</taxon>
        <taxon>Bacillales</taxon>
        <taxon>Paenibacillaceae</taxon>
        <taxon>Paenibacillus</taxon>
    </lineage>
</organism>
<evidence type="ECO:0000313" key="2">
    <source>
        <dbReference type="EMBL" id="KOY17408.1"/>
    </source>
</evidence>
<keyword evidence="1" id="KW-0472">Membrane</keyword>
<protein>
    <submittedName>
        <fullName evidence="2">Uncharacterized protein</fullName>
    </submittedName>
</protein>
<evidence type="ECO:0000313" key="3">
    <source>
        <dbReference type="Proteomes" id="UP000037688"/>
    </source>
</evidence>
<evidence type="ECO:0000256" key="1">
    <source>
        <dbReference type="SAM" id="Phobius"/>
    </source>
</evidence>
<dbReference type="AlphaFoldDB" id="A0A0M9BR68"/>
<dbReference type="PATRIC" id="fig|1705561.3.peg.1003"/>
<feature type="transmembrane region" description="Helical" evidence="1">
    <location>
        <begin position="52"/>
        <end position="71"/>
    </location>
</feature>
<keyword evidence="1" id="KW-0812">Transmembrane</keyword>
<sequence>MTLKRTVYFLSLIIGIVFIALGVLPAIFAYPFSDEPNSGPASFWELILIISYEQWILFLIVGLILSLFNVLQLRKI</sequence>
<reference evidence="2 3" key="1">
    <citation type="submission" date="2015-08" db="EMBL/GenBank/DDBJ databases">
        <title>Draft genome sequence of cellulolytic and xylanolytic Paenibacillus sp. A59, isolated from a decaying forest soil from Patagonia, Argentina.</title>
        <authorList>
            <person name="Ghio S."/>
            <person name="Caceres A.M."/>
            <person name="Talia P."/>
            <person name="Grasso D."/>
            <person name="Campos E."/>
        </authorList>
    </citation>
    <scope>NUCLEOTIDE SEQUENCE [LARGE SCALE GENOMIC DNA]</scope>
    <source>
        <strain evidence="2 3">A59</strain>
    </source>
</reference>
<keyword evidence="1" id="KW-1133">Transmembrane helix</keyword>
<dbReference type="EMBL" id="LITU01000040">
    <property type="protein sequence ID" value="KOY17408.1"/>
    <property type="molecule type" value="Genomic_DNA"/>
</dbReference>
<gene>
    <name evidence="2" type="ORF">AMS66_06410</name>
</gene>
<name>A0A0M9BR68_9BACL</name>
<feature type="transmembrane region" description="Helical" evidence="1">
    <location>
        <begin position="7"/>
        <end position="32"/>
    </location>
</feature>
<proteinExistence type="predicted"/>
<keyword evidence="3" id="KW-1185">Reference proteome</keyword>